<dbReference type="EMBL" id="KN831788">
    <property type="protein sequence ID" value="KIM38926.1"/>
    <property type="molecule type" value="Genomic_DNA"/>
</dbReference>
<proteinExistence type="predicted"/>
<gene>
    <name evidence="2" type="ORF">M413DRAFT_419911</name>
</gene>
<dbReference type="OrthoDB" id="3270451at2759"/>
<sequence>MSKKRRAMDAEPVAAGRVDDGNRDTRNVEKQKKRDDPEFQTKKIRTKKNLTPSDFQPLEEPPAGGPSTWTWIAKQSSDVSNGTIFPATNQLPQNEATADAGIQKMSVNVGIQTTAYVADAEVQATVNMVDAEVQTTGVMTDDGGDEDFPNMMPTFEAVQEGSNPTYSAQVEGILHGNPLILNGSSKYHDEKTNLPSPDVSAIVRYEYDIQIEIPTINLILGTNPKKIPCLGTDLIRKQERTMLSGLRMNVEHFYINDKPKHISDPDRSMFRIISSEDEVYLSPKKVQKILRERHIVVTNVKSHTTTFDHRGLETLSPLNAIVTIDGNSIRRTSRSFRDSDARIDQGYRGVHHPATLKQFIDRCADRTTKNILHVSHMKSELHSRQAPYSTNFVVCRETAQEPHCEEEKNRDMTIIKWYDLATENAVQGWRLVPHGFGAALEVSTGKMWVVVVDAGTDASNFLPYFDPMSATNRSGIPMEAIVLHEGAKLILRPNTLYTTVALENSALQGEYYLASHTLMSSLHGLIHSFIMGSSVTFDDDIAPMLFIRRMVHYFHNSLVSNSDLDPTETPIQLHGRSDDYMVKGTNEADRFFSQGFECGFQISDGASGQTA</sequence>
<keyword evidence="3" id="KW-1185">Reference proteome</keyword>
<accession>A0A0C3C5P4</accession>
<feature type="compositionally biased region" description="Basic and acidic residues" evidence="1">
    <location>
        <begin position="17"/>
        <end position="41"/>
    </location>
</feature>
<evidence type="ECO:0000313" key="2">
    <source>
        <dbReference type="EMBL" id="KIM38926.1"/>
    </source>
</evidence>
<dbReference type="Proteomes" id="UP000053424">
    <property type="component" value="Unassembled WGS sequence"/>
</dbReference>
<reference evidence="2 3" key="1">
    <citation type="submission" date="2014-04" db="EMBL/GenBank/DDBJ databases">
        <authorList>
            <consortium name="DOE Joint Genome Institute"/>
            <person name="Kuo A."/>
            <person name="Gay G."/>
            <person name="Dore J."/>
            <person name="Kohler A."/>
            <person name="Nagy L.G."/>
            <person name="Floudas D."/>
            <person name="Copeland A."/>
            <person name="Barry K.W."/>
            <person name="Cichocki N."/>
            <person name="Veneault-Fourrey C."/>
            <person name="LaButti K."/>
            <person name="Lindquist E.A."/>
            <person name="Lipzen A."/>
            <person name="Lundell T."/>
            <person name="Morin E."/>
            <person name="Murat C."/>
            <person name="Sun H."/>
            <person name="Tunlid A."/>
            <person name="Henrissat B."/>
            <person name="Grigoriev I.V."/>
            <person name="Hibbett D.S."/>
            <person name="Martin F."/>
            <person name="Nordberg H.P."/>
            <person name="Cantor M.N."/>
            <person name="Hua S.X."/>
        </authorList>
    </citation>
    <scope>NUCLEOTIDE SEQUENCE [LARGE SCALE GENOMIC DNA]</scope>
    <source>
        <strain evidence="3">h7</strain>
    </source>
</reference>
<evidence type="ECO:0000313" key="3">
    <source>
        <dbReference type="Proteomes" id="UP000053424"/>
    </source>
</evidence>
<feature type="region of interest" description="Disordered" evidence="1">
    <location>
        <begin position="1"/>
        <end position="66"/>
    </location>
</feature>
<dbReference type="HOGENOM" id="CLU_446916_0_0_1"/>
<dbReference type="AlphaFoldDB" id="A0A0C3C5P4"/>
<organism evidence="2 3">
    <name type="scientific">Hebeloma cylindrosporum</name>
    <dbReference type="NCBI Taxonomy" id="76867"/>
    <lineage>
        <taxon>Eukaryota</taxon>
        <taxon>Fungi</taxon>
        <taxon>Dikarya</taxon>
        <taxon>Basidiomycota</taxon>
        <taxon>Agaricomycotina</taxon>
        <taxon>Agaricomycetes</taxon>
        <taxon>Agaricomycetidae</taxon>
        <taxon>Agaricales</taxon>
        <taxon>Agaricineae</taxon>
        <taxon>Hymenogastraceae</taxon>
        <taxon>Hebeloma</taxon>
    </lineage>
</organism>
<protein>
    <submittedName>
        <fullName evidence="2">Uncharacterized protein</fullName>
    </submittedName>
</protein>
<evidence type="ECO:0000256" key="1">
    <source>
        <dbReference type="SAM" id="MobiDB-lite"/>
    </source>
</evidence>
<reference evidence="3" key="2">
    <citation type="submission" date="2015-01" db="EMBL/GenBank/DDBJ databases">
        <title>Evolutionary Origins and Diversification of the Mycorrhizal Mutualists.</title>
        <authorList>
            <consortium name="DOE Joint Genome Institute"/>
            <consortium name="Mycorrhizal Genomics Consortium"/>
            <person name="Kohler A."/>
            <person name="Kuo A."/>
            <person name="Nagy L.G."/>
            <person name="Floudas D."/>
            <person name="Copeland A."/>
            <person name="Barry K.W."/>
            <person name="Cichocki N."/>
            <person name="Veneault-Fourrey C."/>
            <person name="LaButti K."/>
            <person name="Lindquist E.A."/>
            <person name="Lipzen A."/>
            <person name="Lundell T."/>
            <person name="Morin E."/>
            <person name="Murat C."/>
            <person name="Riley R."/>
            <person name="Ohm R."/>
            <person name="Sun H."/>
            <person name="Tunlid A."/>
            <person name="Henrissat B."/>
            <person name="Grigoriev I.V."/>
            <person name="Hibbett D.S."/>
            <person name="Martin F."/>
        </authorList>
    </citation>
    <scope>NUCLEOTIDE SEQUENCE [LARGE SCALE GENOMIC DNA]</scope>
    <source>
        <strain evidence="3">h7</strain>
    </source>
</reference>
<dbReference type="STRING" id="686832.A0A0C3C5P4"/>
<name>A0A0C3C5P4_HEBCY</name>